<dbReference type="Proteomes" id="UP000179183">
    <property type="component" value="Unassembled WGS sequence"/>
</dbReference>
<evidence type="ECO:0000256" key="1">
    <source>
        <dbReference type="SAM" id="MobiDB-lite"/>
    </source>
</evidence>
<accession>A0A1G2HXZ2</accession>
<evidence type="ECO:0000313" key="3">
    <source>
        <dbReference type="Proteomes" id="UP000179183"/>
    </source>
</evidence>
<evidence type="ECO:0000313" key="2">
    <source>
        <dbReference type="EMBL" id="OGZ67061.1"/>
    </source>
</evidence>
<dbReference type="EMBL" id="MHOQ01000013">
    <property type="protein sequence ID" value="OGZ67061.1"/>
    <property type="molecule type" value="Genomic_DNA"/>
</dbReference>
<sequence>MFTSLEVHIMAEFSIKNLFKEFLREKLGFKFHYYPPSGMDVRTLPVYEKLSGLINFKVLGEMNRFEWEMEARWEDGKGTGKEGKSVADYRRKIVEIYTGFKEPEKGGSIVDTGKDIRDSIGPFTERDILYAEGGGADVGTGFIGVPIQINVENTTVSEITPGTPLTYSIPKERTIKYRDGRSYNVAFFGRKQPNPYWAQLDKDIDNICQAVQNTAVNLETDQQKKELITKNVHFIKGKTKGLIGRFNDYTTKFEEEHRLNLVGGGGVQKHYSNLETLRKEIWDLKLKDHEVYYTHTYKVIKPLDEHGRLLDIGGHVIAQLPAGFQQGKEKDPGIDENYWPLEVGDDKTLFEGRVIPLGTIVIDFYEGRSPNGGPPRQVDPIFIEDCDLLETITWIETNYDALRDDLRDARYFKNAITVMERIMTELQDEGYGIPDIKHPQTMGDIESGRHAEITMNLNRPGTPRSVRMKMGTSHLEPAFDLRAKEAAKHIGRKYYYNLQDDIQREKSTKPTITTRGAAMYILHRVIEETKYWDNSDDPKKPPGVVQVMQAIGAQTNGFDIGPNMRLDSPQPGWGRPFSRHPFRLR</sequence>
<name>A0A1G2HXZ2_9BACT</name>
<organism evidence="2 3">
    <name type="scientific">Candidatus Staskawiczbacteria bacterium RIFCSPHIGHO2_02_FULL_33_16</name>
    <dbReference type="NCBI Taxonomy" id="1802204"/>
    <lineage>
        <taxon>Bacteria</taxon>
        <taxon>Candidatus Staskawicziibacteriota</taxon>
    </lineage>
</organism>
<feature type="region of interest" description="Disordered" evidence="1">
    <location>
        <begin position="556"/>
        <end position="585"/>
    </location>
</feature>
<reference evidence="2 3" key="1">
    <citation type="journal article" date="2016" name="Nat. Commun.">
        <title>Thousands of microbial genomes shed light on interconnected biogeochemical processes in an aquifer system.</title>
        <authorList>
            <person name="Anantharaman K."/>
            <person name="Brown C.T."/>
            <person name="Hug L.A."/>
            <person name="Sharon I."/>
            <person name="Castelle C.J."/>
            <person name="Probst A.J."/>
            <person name="Thomas B.C."/>
            <person name="Singh A."/>
            <person name="Wilkins M.J."/>
            <person name="Karaoz U."/>
            <person name="Brodie E.L."/>
            <person name="Williams K.H."/>
            <person name="Hubbard S.S."/>
            <person name="Banfield J.F."/>
        </authorList>
    </citation>
    <scope>NUCLEOTIDE SEQUENCE [LARGE SCALE GENOMIC DNA]</scope>
</reference>
<gene>
    <name evidence="2" type="ORF">A3D34_01475</name>
</gene>
<comment type="caution">
    <text evidence="2">The sequence shown here is derived from an EMBL/GenBank/DDBJ whole genome shotgun (WGS) entry which is preliminary data.</text>
</comment>
<dbReference type="AlphaFoldDB" id="A0A1G2HXZ2"/>
<protein>
    <submittedName>
        <fullName evidence="2">Uncharacterized protein</fullName>
    </submittedName>
</protein>
<proteinExistence type="predicted"/>